<dbReference type="Gene3D" id="1.10.3720.10">
    <property type="entry name" value="MetI-like"/>
    <property type="match status" value="1"/>
</dbReference>
<dbReference type="InterPro" id="IPR000515">
    <property type="entry name" value="MetI-like"/>
</dbReference>
<feature type="transmembrane region" description="Helical" evidence="7">
    <location>
        <begin position="243"/>
        <end position="268"/>
    </location>
</feature>
<proteinExistence type="inferred from homology"/>
<reference evidence="10" key="1">
    <citation type="journal article" date="2019" name="Int. J. Syst. Evol. Microbiol.">
        <title>The Global Catalogue of Microorganisms (GCM) 10K type strain sequencing project: providing services to taxonomists for standard genome sequencing and annotation.</title>
        <authorList>
            <consortium name="The Broad Institute Genomics Platform"/>
            <consortium name="The Broad Institute Genome Sequencing Center for Infectious Disease"/>
            <person name="Wu L."/>
            <person name="Ma J."/>
        </authorList>
    </citation>
    <scope>NUCLEOTIDE SEQUENCE [LARGE SCALE GENOMIC DNA]</scope>
    <source>
        <strain evidence="10">NBRC 108728</strain>
    </source>
</reference>
<dbReference type="CDD" id="cd06261">
    <property type="entry name" value="TM_PBP2"/>
    <property type="match status" value="1"/>
</dbReference>
<evidence type="ECO:0000256" key="1">
    <source>
        <dbReference type="ARBA" id="ARBA00004651"/>
    </source>
</evidence>
<protein>
    <submittedName>
        <fullName evidence="9">ABC transporter permease</fullName>
    </submittedName>
</protein>
<feature type="transmembrane region" description="Helical" evidence="7">
    <location>
        <begin position="12"/>
        <end position="33"/>
    </location>
</feature>
<dbReference type="Proteomes" id="UP001321486">
    <property type="component" value="Chromosome"/>
</dbReference>
<evidence type="ECO:0000256" key="4">
    <source>
        <dbReference type="ARBA" id="ARBA00022692"/>
    </source>
</evidence>
<evidence type="ECO:0000256" key="7">
    <source>
        <dbReference type="RuleBase" id="RU363032"/>
    </source>
</evidence>
<evidence type="ECO:0000256" key="2">
    <source>
        <dbReference type="ARBA" id="ARBA00022448"/>
    </source>
</evidence>
<evidence type="ECO:0000313" key="10">
    <source>
        <dbReference type="Proteomes" id="UP001321486"/>
    </source>
</evidence>
<feature type="transmembrane region" description="Helical" evidence="7">
    <location>
        <begin position="112"/>
        <end position="133"/>
    </location>
</feature>
<keyword evidence="10" id="KW-1185">Reference proteome</keyword>
<keyword evidence="2 7" id="KW-0813">Transport</keyword>
<comment type="subcellular location">
    <subcellularLocation>
        <location evidence="1 7">Cell membrane</location>
        <topology evidence="1 7">Multi-pass membrane protein</topology>
    </subcellularLocation>
</comment>
<organism evidence="9 10">
    <name type="scientific">Frondihabitans sucicola</name>
    <dbReference type="NCBI Taxonomy" id="1268041"/>
    <lineage>
        <taxon>Bacteria</taxon>
        <taxon>Bacillati</taxon>
        <taxon>Actinomycetota</taxon>
        <taxon>Actinomycetes</taxon>
        <taxon>Micrococcales</taxon>
        <taxon>Microbacteriaceae</taxon>
        <taxon>Frondihabitans</taxon>
    </lineage>
</organism>
<dbReference type="InterPro" id="IPR035906">
    <property type="entry name" value="MetI-like_sf"/>
</dbReference>
<accession>A0ABM8GSK6</accession>
<feature type="transmembrane region" description="Helical" evidence="7">
    <location>
        <begin position="76"/>
        <end position="105"/>
    </location>
</feature>
<dbReference type="PANTHER" id="PTHR43744">
    <property type="entry name" value="ABC TRANSPORTER PERMEASE PROTEIN MG189-RELATED-RELATED"/>
    <property type="match status" value="1"/>
</dbReference>
<sequence>MRRRSTQIAAHTWLVLLVLVYVIPIWLMIVTSFRSPTGGGVFRDWSPFALKAFIPYNPDWSGYKTLFAAGSYFPQALINTLIVCAVTLVVGTIINLLAGFTFAYFDFPGSNVIFTLTLITFMVPFEAIVIPILSIVQKLNLVDTLAAVILPTVANGFIVFMFRQFYRGIPKDLREAAMLDGAGLGTILLRIYLPLSRPLMVTSAIVLFISQWQSLFLPLAVLRSPSNWVLQLSLSSLQGTVQLPSWGPVLAAGVITLVIPVVLVAPFMRYFKLSLLDGATRG</sequence>
<dbReference type="PROSITE" id="PS50928">
    <property type="entry name" value="ABC_TM1"/>
    <property type="match status" value="1"/>
</dbReference>
<feature type="domain" description="ABC transmembrane type-1" evidence="8">
    <location>
        <begin position="77"/>
        <end position="267"/>
    </location>
</feature>
<keyword evidence="3" id="KW-1003">Cell membrane</keyword>
<dbReference type="SUPFAM" id="SSF161098">
    <property type="entry name" value="MetI-like"/>
    <property type="match status" value="1"/>
</dbReference>
<evidence type="ECO:0000256" key="6">
    <source>
        <dbReference type="ARBA" id="ARBA00023136"/>
    </source>
</evidence>
<keyword evidence="4 7" id="KW-0812">Transmembrane</keyword>
<evidence type="ECO:0000259" key="8">
    <source>
        <dbReference type="PROSITE" id="PS50928"/>
    </source>
</evidence>
<dbReference type="Pfam" id="PF00528">
    <property type="entry name" value="BPD_transp_1"/>
    <property type="match status" value="1"/>
</dbReference>
<gene>
    <name evidence="9" type="ORF">GCM10025867_36920</name>
</gene>
<dbReference type="RefSeq" id="WP_286344217.1">
    <property type="nucleotide sequence ID" value="NZ_AP027732.1"/>
</dbReference>
<evidence type="ECO:0000313" key="9">
    <source>
        <dbReference type="EMBL" id="BDZ51451.1"/>
    </source>
</evidence>
<evidence type="ECO:0000256" key="5">
    <source>
        <dbReference type="ARBA" id="ARBA00022989"/>
    </source>
</evidence>
<name>A0ABM8GSK6_9MICO</name>
<evidence type="ECO:0000256" key="3">
    <source>
        <dbReference type="ARBA" id="ARBA00022475"/>
    </source>
</evidence>
<dbReference type="EMBL" id="AP027732">
    <property type="protein sequence ID" value="BDZ51451.1"/>
    <property type="molecule type" value="Genomic_DNA"/>
</dbReference>
<comment type="similarity">
    <text evidence="7">Belongs to the binding-protein-dependent transport system permease family.</text>
</comment>
<dbReference type="PANTHER" id="PTHR43744:SF8">
    <property type="entry name" value="SN-GLYCEROL-3-PHOSPHATE TRANSPORT SYSTEM PERMEASE PROTEIN UGPE"/>
    <property type="match status" value="1"/>
</dbReference>
<feature type="transmembrane region" description="Helical" evidence="7">
    <location>
        <begin position="145"/>
        <end position="165"/>
    </location>
</feature>
<keyword evidence="6 7" id="KW-0472">Membrane</keyword>
<keyword evidence="5 7" id="KW-1133">Transmembrane helix</keyword>